<comment type="similarity">
    <text evidence="2">Belongs to the peptidase M28 family. M28B subfamily.</text>
</comment>
<organism>
    <name type="scientific">Branchiostoma floridae</name>
    <name type="common">Florida lancelet</name>
    <name type="synonym">Amphioxus</name>
    <dbReference type="NCBI Taxonomy" id="7739"/>
    <lineage>
        <taxon>Eukaryota</taxon>
        <taxon>Metazoa</taxon>
        <taxon>Chordata</taxon>
        <taxon>Cephalochordata</taxon>
        <taxon>Leptocardii</taxon>
        <taxon>Amphioxiformes</taxon>
        <taxon>Branchiostomatidae</taxon>
        <taxon>Branchiostoma</taxon>
    </lineage>
</organism>
<dbReference type="InterPro" id="IPR045175">
    <property type="entry name" value="M28_fam"/>
</dbReference>
<dbReference type="eggNOG" id="KOG2194">
    <property type="taxonomic scope" value="Eukaryota"/>
</dbReference>
<dbReference type="GO" id="GO:0008235">
    <property type="term" value="F:metalloexopeptidase activity"/>
    <property type="evidence" value="ECO:0007669"/>
    <property type="project" value="InterPro"/>
</dbReference>
<proteinExistence type="inferred from homology"/>
<evidence type="ECO:0000259" key="4">
    <source>
        <dbReference type="Pfam" id="PF04389"/>
    </source>
</evidence>
<dbReference type="PANTHER" id="PTHR12147">
    <property type="entry name" value="METALLOPEPTIDASE M28 FAMILY MEMBER"/>
    <property type="match status" value="1"/>
</dbReference>
<comment type="cofactor">
    <cofactor evidence="1">
        <name>Zn(2+)</name>
        <dbReference type="ChEBI" id="CHEBI:29105"/>
    </cofactor>
</comment>
<feature type="transmembrane region" description="Helical" evidence="3">
    <location>
        <begin position="1329"/>
        <end position="1351"/>
    </location>
</feature>
<dbReference type="InterPro" id="IPR007484">
    <property type="entry name" value="Peptidase_M28"/>
</dbReference>
<evidence type="ECO:0000256" key="3">
    <source>
        <dbReference type="SAM" id="Phobius"/>
    </source>
</evidence>
<gene>
    <name evidence="5" type="ORF">BRAFLDRAFT_119365</name>
</gene>
<feature type="domain" description="Peptidase M28" evidence="4">
    <location>
        <begin position="4"/>
        <end position="120"/>
    </location>
</feature>
<sequence>MWPGRNTGTALDRPVVLTASVDTGNDKPGRDDNGSGMAAVVESARLISSQTCVQDHTIFFGVFDFEERSDSACVNGACGSMEFVKNIMQPYVSAYGGEVSKYGGIIVLDAVLNYNNTEMAQSLLNETVFKETPGMADVYNHIKADNYRGNFISAIYRPAADSALHDAFNKKWSESVDALQIRVESPIIPHKNITSIIEKQSSPFWQVYQQLILHDVYSFWKMVEDMPAIFVTDTGFARGREKDYFQCGPDDNMQLTGDRLLFLKKITDVSTAVLRDKAGTREECRDPTTEAPANFEGGLELHGELTMGASDRRSYSFLVSSFSSSGIVHAMLSNSTWSKALTGRYDGDTHRLLLRPKAVVANDAFDTLLCGMTGNLDKLSDGVLYSGQLTGRCGISGSGQEHITFVLYSEQGALGGGPSLALPVILSLLSSVLVSAMSAWCYYKRETTCVNQFGTTDLDEMVLKFFVIYAVVIFKVTSATDPWTTTDNLRTLLNDHFGDNRHHVTNPDGKDAAFNFIDDTFNGYGLQVVDADFYTDNPNVNGKNIVGMWPGRLTGTRLDRPIVLTAHYDSSRGKAAVQDNGSGLAALMEAARLITSQPCIQDYLVVFAALDMEIKESPDHNDAACYNGYCGSKDFAEQYMIRYLDSVGVNVANINGVIILDSILNFNDTLGAQTLPPNSTQIPGLKESAESVQQDGFKGNFILVASREEYDFPLYSAFYNRWDQAGQPQYKRQSVLLPLKDVVTAVETQSDPNWNVYREFISDDLTSFWNSSTDIKAMLLTDTNPMTEAPAAFREGLQMSGTLNMPQGGRDLTITVDEFTSSGRMGITVVLDAIGEEHKYTASTESLRSILEDHFSENRHHVTNLPGKLAAETYIYDTLKTYGMQIYVDKFDSEYSGYKGKNIVGIWRGTGTPELRPMQDKPVILGAHYDTCRNDPGVDENGSGVAALMEAARVISSLPCLPVHSVVFAFFDLKCDESGADKAACADGQCGSKYFVEQTLVPYLGYLDVKLSDVQGVIIMDSILNYNNSKGSQTAPEGFENTPLWDEVYVEEEADGMRGNFIAIFTRQLYDQPLYSVFHERWDEECDPQYKRRDVLFPYKNIAEEADTSTDPYWNLYQDGSQDLGSFWKASGDIKGLLLSDTGGARHKDVGAHEKLPLTNERLGFLKKITNVVIGTTMDLAGGRERCHPPADARPIENLIPEGFVEGAQLEGKLSLPGGAKDYSFVVRTLTLPTLRVDATLSNSTWSLDVSGHFWPRERVLALRIQVPKWTSLSCRMIGPLVESDSGALYSGAIHGSCSGAWPEGHIGFTLQSSIGRKTAGGGVGNGSLVAVGILVGVILTLLVGAAVWYFRKRGFETTTGNTGTAGGGKPLERQRTLRTSVVNGCNLLK</sequence>
<keyword evidence="3" id="KW-1133">Transmembrane helix</keyword>
<dbReference type="Gene3D" id="3.40.630.10">
    <property type="entry name" value="Zn peptidases"/>
    <property type="match status" value="3"/>
</dbReference>
<dbReference type="InParanoid" id="C3YVD7"/>
<dbReference type="EMBL" id="GG666557">
    <property type="protein sequence ID" value="EEN55660.1"/>
    <property type="molecule type" value="Genomic_DNA"/>
</dbReference>
<evidence type="ECO:0000313" key="5">
    <source>
        <dbReference type="EMBL" id="EEN55660.1"/>
    </source>
</evidence>
<keyword evidence="3" id="KW-0812">Transmembrane</keyword>
<name>C3YVD7_BRAFL</name>
<dbReference type="Pfam" id="PF04389">
    <property type="entry name" value="Peptidase_M28"/>
    <property type="match status" value="3"/>
</dbReference>
<feature type="domain" description="Peptidase M28" evidence="4">
    <location>
        <begin position="544"/>
        <end position="682"/>
    </location>
</feature>
<dbReference type="PANTHER" id="PTHR12147:SF26">
    <property type="entry name" value="PEPTIDASE M28 DOMAIN-CONTAINING PROTEIN"/>
    <property type="match status" value="1"/>
</dbReference>
<feature type="domain" description="Peptidase M28" evidence="4">
    <location>
        <begin position="912"/>
        <end position="1036"/>
    </location>
</feature>
<dbReference type="SUPFAM" id="SSF53187">
    <property type="entry name" value="Zn-dependent exopeptidases"/>
    <property type="match status" value="3"/>
</dbReference>
<protein>
    <recommendedName>
        <fullName evidence="4">Peptidase M28 domain-containing protein</fullName>
    </recommendedName>
</protein>
<dbReference type="GO" id="GO:0006508">
    <property type="term" value="P:proteolysis"/>
    <property type="evidence" value="ECO:0007669"/>
    <property type="project" value="InterPro"/>
</dbReference>
<evidence type="ECO:0000256" key="1">
    <source>
        <dbReference type="ARBA" id="ARBA00001947"/>
    </source>
</evidence>
<keyword evidence="3" id="KW-0472">Membrane</keyword>
<reference evidence="5" key="1">
    <citation type="journal article" date="2008" name="Nature">
        <title>The amphioxus genome and the evolution of the chordate karyotype.</title>
        <authorList>
            <consortium name="US DOE Joint Genome Institute (JGI-PGF)"/>
            <person name="Putnam N.H."/>
            <person name="Butts T."/>
            <person name="Ferrier D.E.K."/>
            <person name="Furlong R.F."/>
            <person name="Hellsten U."/>
            <person name="Kawashima T."/>
            <person name="Robinson-Rechavi M."/>
            <person name="Shoguchi E."/>
            <person name="Terry A."/>
            <person name="Yu J.-K."/>
            <person name="Benito-Gutierrez E.L."/>
            <person name="Dubchak I."/>
            <person name="Garcia-Fernandez J."/>
            <person name="Gibson-Brown J.J."/>
            <person name="Grigoriev I.V."/>
            <person name="Horton A.C."/>
            <person name="de Jong P.J."/>
            <person name="Jurka J."/>
            <person name="Kapitonov V.V."/>
            <person name="Kohara Y."/>
            <person name="Kuroki Y."/>
            <person name="Lindquist E."/>
            <person name="Lucas S."/>
            <person name="Osoegawa K."/>
            <person name="Pennacchio L.A."/>
            <person name="Salamov A.A."/>
            <person name="Satou Y."/>
            <person name="Sauka-Spengler T."/>
            <person name="Schmutz J."/>
            <person name="Shin-I T."/>
            <person name="Toyoda A."/>
            <person name="Bronner-Fraser M."/>
            <person name="Fujiyama A."/>
            <person name="Holland L.Z."/>
            <person name="Holland P.W.H."/>
            <person name="Satoh N."/>
            <person name="Rokhsar D.S."/>
        </authorList>
    </citation>
    <scope>NUCLEOTIDE SEQUENCE [LARGE SCALE GENOMIC DNA]</scope>
    <source>
        <strain evidence="5">S238N-H82</strain>
        <tissue evidence="5">Testes</tissue>
    </source>
</reference>
<evidence type="ECO:0000256" key="2">
    <source>
        <dbReference type="ARBA" id="ARBA00005634"/>
    </source>
</evidence>
<accession>C3YVD7</accession>